<dbReference type="AlphaFoldDB" id="A0A6J7IB94"/>
<proteinExistence type="predicted"/>
<feature type="domain" description="Methyltransferase type 11" evidence="1">
    <location>
        <begin position="39"/>
        <end position="131"/>
    </location>
</feature>
<dbReference type="EMBL" id="CAFBMQ010000324">
    <property type="protein sequence ID" value="CAB4927881.1"/>
    <property type="molecule type" value="Genomic_DNA"/>
</dbReference>
<name>A0A6J7IB94_9ZZZZ</name>
<gene>
    <name evidence="2" type="ORF">UFOPK3609_01770</name>
</gene>
<dbReference type="Gene3D" id="3.40.50.150">
    <property type="entry name" value="Vaccinia Virus protein VP39"/>
    <property type="match status" value="1"/>
</dbReference>
<dbReference type="CDD" id="cd02440">
    <property type="entry name" value="AdoMet_MTases"/>
    <property type="match status" value="1"/>
</dbReference>
<dbReference type="Pfam" id="PF08241">
    <property type="entry name" value="Methyltransf_11"/>
    <property type="match status" value="1"/>
</dbReference>
<organism evidence="2">
    <name type="scientific">freshwater metagenome</name>
    <dbReference type="NCBI Taxonomy" id="449393"/>
    <lineage>
        <taxon>unclassified sequences</taxon>
        <taxon>metagenomes</taxon>
        <taxon>ecological metagenomes</taxon>
    </lineage>
</organism>
<evidence type="ECO:0000313" key="2">
    <source>
        <dbReference type="EMBL" id="CAB4927881.1"/>
    </source>
</evidence>
<sequence length="186" mass="20540">MNVVHRRYCRSARWRHHLDDLLPWALEDVSLGPDSRVIELGSGPGQTTDWLRGRVGHLTAVERDEHDAADLAARRADVQVVHADARDVPLPSGSFDAVLCFTMLHHLPSVAAQDQLMVEAARLLEAGGVFAGSDSRWGPLFALAHVRDTMTLVVPGQLPARLVAAGLQDPVVEWRRDALRFRAVRP</sequence>
<evidence type="ECO:0000259" key="1">
    <source>
        <dbReference type="Pfam" id="PF08241"/>
    </source>
</evidence>
<reference evidence="2" key="1">
    <citation type="submission" date="2020-05" db="EMBL/GenBank/DDBJ databases">
        <authorList>
            <person name="Chiriac C."/>
            <person name="Salcher M."/>
            <person name="Ghai R."/>
            <person name="Kavagutti S V."/>
        </authorList>
    </citation>
    <scope>NUCLEOTIDE SEQUENCE</scope>
</reference>
<dbReference type="SUPFAM" id="SSF53335">
    <property type="entry name" value="S-adenosyl-L-methionine-dependent methyltransferases"/>
    <property type="match status" value="1"/>
</dbReference>
<dbReference type="InterPro" id="IPR013216">
    <property type="entry name" value="Methyltransf_11"/>
</dbReference>
<protein>
    <submittedName>
        <fullName evidence="2">Unannotated protein</fullName>
    </submittedName>
</protein>
<accession>A0A6J7IB94</accession>
<dbReference type="PANTHER" id="PTHR43861">
    <property type="entry name" value="TRANS-ACONITATE 2-METHYLTRANSFERASE-RELATED"/>
    <property type="match status" value="1"/>
</dbReference>
<dbReference type="InterPro" id="IPR029063">
    <property type="entry name" value="SAM-dependent_MTases_sf"/>
</dbReference>
<dbReference type="GO" id="GO:0008757">
    <property type="term" value="F:S-adenosylmethionine-dependent methyltransferase activity"/>
    <property type="evidence" value="ECO:0007669"/>
    <property type="project" value="InterPro"/>
</dbReference>